<accession>A0ABR2KJL1</accession>
<reference evidence="4 5" key="1">
    <citation type="submission" date="2024-04" db="EMBL/GenBank/DDBJ databases">
        <title>Tritrichomonas musculus Genome.</title>
        <authorList>
            <person name="Alves-Ferreira E."/>
            <person name="Grigg M."/>
            <person name="Lorenzi H."/>
            <person name="Galac M."/>
        </authorList>
    </citation>
    <scope>NUCLEOTIDE SEQUENCE [LARGE SCALE GENOMIC DNA]</scope>
    <source>
        <strain evidence="4 5">EAF2021</strain>
    </source>
</reference>
<name>A0ABR2KJL1_9EUKA</name>
<keyword evidence="2" id="KW-0687">Ribonucleoprotein</keyword>
<evidence type="ECO:0000256" key="2">
    <source>
        <dbReference type="ARBA" id="ARBA00023274"/>
    </source>
</evidence>
<evidence type="ECO:0000259" key="3">
    <source>
        <dbReference type="PROSITE" id="PS52002"/>
    </source>
</evidence>
<dbReference type="PANTHER" id="PTHR10553:SF5">
    <property type="entry name" value="U6 SNRNA-ASSOCIATED SM-LIKE PROTEIN LSM7"/>
    <property type="match status" value="1"/>
</dbReference>
<dbReference type="InterPro" id="IPR010920">
    <property type="entry name" value="LSM_dom_sf"/>
</dbReference>
<comment type="similarity">
    <text evidence="1">Belongs to the snRNP Sm proteins family.</text>
</comment>
<comment type="caution">
    <text evidence="4">The sequence shown here is derived from an EMBL/GenBank/DDBJ whole genome shotgun (WGS) entry which is preliminary data.</text>
</comment>
<evidence type="ECO:0000313" key="5">
    <source>
        <dbReference type="Proteomes" id="UP001470230"/>
    </source>
</evidence>
<dbReference type="InterPro" id="IPR001163">
    <property type="entry name" value="Sm_dom_euk/arc"/>
</dbReference>
<dbReference type="PANTHER" id="PTHR10553">
    <property type="entry name" value="SMALL NUCLEAR RIBONUCLEOPROTEIN"/>
    <property type="match status" value="1"/>
</dbReference>
<dbReference type="SUPFAM" id="SSF50182">
    <property type="entry name" value="Sm-like ribonucleoproteins"/>
    <property type="match status" value="1"/>
</dbReference>
<proteinExistence type="inferred from homology"/>
<dbReference type="Pfam" id="PF01423">
    <property type="entry name" value="LSM"/>
    <property type="match status" value="1"/>
</dbReference>
<protein>
    <recommendedName>
        <fullName evidence="3">Sm domain-containing protein</fullName>
    </recommendedName>
</protein>
<sequence>MDNKLPLCWPLEEFLNKKVIVTLTNNREVEGVLQGYDKVGNIVLKDCVETIPLWGINQNFTPRNLGTAVVRSPHIRALDVAPDEKV</sequence>
<gene>
    <name evidence="4" type="ORF">M9Y10_028262</name>
</gene>
<keyword evidence="5" id="KW-1185">Reference proteome</keyword>
<evidence type="ECO:0000313" key="4">
    <source>
        <dbReference type="EMBL" id="KAK8891057.1"/>
    </source>
</evidence>
<dbReference type="InterPro" id="IPR044641">
    <property type="entry name" value="Lsm7/SmG-like"/>
</dbReference>
<organism evidence="4 5">
    <name type="scientific">Tritrichomonas musculus</name>
    <dbReference type="NCBI Taxonomy" id="1915356"/>
    <lineage>
        <taxon>Eukaryota</taxon>
        <taxon>Metamonada</taxon>
        <taxon>Parabasalia</taxon>
        <taxon>Tritrichomonadida</taxon>
        <taxon>Tritrichomonadidae</taxon>
        <taxon>Tritrichomonas</taxon>
    </lineage>
</organism>
<evidence type="ECO:0000256" key="1">
    <source>
        <dbReference type="ARBA" id="ARBA00006850"/>
    </source>
</evidence>
<dbReference type="Proteomes" id="UP001470230">
    <property type="component" value="Unassembled WGS sequence"/>
</dbReference>
<dbReference type="SMART" id="SM00651">
    <property type="entry name" value="Sm"/>
    <property type="match status" value="1"/>
</dbReference>
<dbReference type="InterPro" id="IPR047575">
    <property type="entry name" value="Sm"/>
</dbReference>
<feature type="domain" description="Sm" evidence="3">
    <location>
        <begin position="6"/>
        <end position="84"/>
    </location>
</feature>
<dbReference type="Gene3D" id="2.30.30.100">
    <property type="match status" value="1"/>
</dbReference>
<dbReference type="PROSITE" id="PS52002">
    <property type="entry name" value="SM"/>
    <property type="match status" value="1"/>
</dbReference>
<dbReference type="EMBL" id="JAPFFF010000004">
    <property type="protein sequence ID" value="KAK8891057.1"/>
    <property type="molecule type" value="Genomic_DNA"/>
</dbReference>